<dbReference type="PANTHER" id="PTHR31973">
    <property type="entry name" value="POLYPROTEIN, PUTATIVE-RELATED"/>
    <property type="match status" value="1"/>
</dbReference>
<dbReference type="Proteomes" id="UP000233837">
    <property type="component" value="Unassembled WGS sequence"/>
</dbReference>
<evidence type="ECO:0008006" key="3">
    <source>
        <dbReference type="Google" id="ProtNLM"/>
    </source>
</evidence>
<reference evidence="1 2" key="2">
    <citation type="journal article" date="2017" name="Nature">
        <title>The Apostasia genome and the evolution of orchids.</title>
        <authorList>
            <person name="Zhang G.Q."/>
            <person name="Liu K.W."/>
            <person name="Li Z."/>
            <person name="Lohaus R."/>
            <person name="Hsiao Y.Y."/>
            <person name="Niu S.C."/>
            <person name="Wang J.Y."/>
            <person name="Lin Y.C."/>
            <person name="Xu Q."/>
            <person name="Chen L.J."/>
            <person name="Yoshida K."/>
            <person name="Fujiwara S."/>
            <person name="Wang Z.W."/>
            <person name="Zhang Y.Q."/>
            <person name="Mitsuda N."/>
            <person name="Wang M."/>
            <person name="Liu G.H."/>
            <person name="Pecoraro L."/>
            <person name="Huang H.X."/>
            <person name="Xiao X.J."/>
            <person name="Lin M."/>
            <person name="Wu X.Y."/>
            <person name="Wu W.L."/>
            <person name="Chen Y.Y."/>
            <person name="Chang S.B."/>
            <person name="Sakamoto S."/>
            <person name="Ohme-Takagi M."/>
            <person name="Yagi M."/>
            <person name="Zeng S.J."/>
            <person name="Shen C.Y."/>
            <person name="Yeh C.M."/>
            <person name="Luo Y.B."/>
            <person name="Tsai W.C."/>
            <person name="Van de Peer Y."/>
            <person name="Liu Z.J."/>
        </authorList>
    </citation>
    <scope>NUCLEOTIDE SEQUENCE [LARGE SCALE GENOMIC DNA]</scope>
    <source>
        <tissue evidence="1">The whole plant</tissue>
    </source>
</reference>
<evidence type="ECO:0000313" key="1">
    <source>
        <dbReference type="EMBL" id="PKU85898.1"/>
    </source>
</evidence>
<protein>
    <recommendedName>
        <fullName evidence="3">Protein FAR1-RELATED SEQUENCE</fullName>
    </recommendedName>
</protein>
<proteinExistence type="predicted"/>
<sequence length="134" mass="15907">MAESFNSWIEEARNKSNVDLIDMIRGMMMEQRSQCKLHSASWKGPLVPFVEDYIRDVTTRKEYFIIRQSTSTKAEVEGSFERHEVDIENHFCNCGFWKLYGLPRMHSVAFVGTNCHNLWHTYVDEHYYSYKLVI</sequence>
<dbReference type="STRING" id="906689.A0A2I0XDA4"/>
<keyword evidence="2" id="KW-1185">Reference proteome</keyword>
<name>A0A2I0XDA4_9ASPA</name>
<evidence type="ECO:0000313" key="2">
    <source>
        <dbReference type="Proteomes" id="UP000233837"/>
    </source>
</evidence>
<dbReference type="EMBL" id="KZ501955">
    <property type="protein sequence ID" value="PKU85898.1"/>
    <property type="molecule type" value="Genomic_DNA"/>
</dbReference>
<organism evidence="1 2">
    <name type="scientific">Dendrobium catenatum</name>
    <dbReference type="NCBI Taxonomy" id="906689"/>
    <lineage>
        <taxon>Eukaryota</taxon>
        <taxon>Viridiplantae</taxon>
        <taxon>Streptophyta</taxon>
        <taxon>Embryophyta</taxon>
        <taxon>Tracheophyta</taxon>
        <taxon>Spermatophyta</taxon>
        <taxon>Magnoliopsida</taxon>
        <taxon>Liliopsida</taxon>
        <taxon>Asparagales</taxon>
        <taxon>Orchidaceae</taxon>
        <taxon>Epidendroideae</taxon>
        <taxon>Malaxideae</taxon>
        <taxon>Dendrobiinae</taxon>
        <taxon>Dendrobium</taxon>
    </lineage>
</organism>
<accession>A0A2I0XDA4</accession>
<reference evidence="1 2" key="1">
    <citation type="journal article" date="2016" name="Sci. Rep.">
        <title>The Dendrobium catenatum Lindl. genome sequence provides insights into polysaccharide synthase, floral development and adaptive evolution.</title>
        <authorList>
            <person name="Zhang G.Q."/>
            <person name="Xu Q."/>
            <person name="Bian C."/>
            <person name="Tsai W.C."/>
            <person name="Yeh C.M."/>
            <person name="Liu K.W."/>
            <person name="Yoshida K."/>
            <person name="Zhang L.S."/>
            <person name="Chang S.B."/>
            <person name="Chen F."/>
            <person name="Shi Y."/>
            <person name="Su Y.Y."/>
            <person name="Zhang Y.Q."/>
            <person name="Chen L.J."/>
            <person name="Yin Y."/>
            <person name="Lin M."/>
            <person name="Huang H."/>
            <person name="Deng H."/>
            <person name="Wang Z.W."/>
            <person name="Zhu S.L."/>
            <person name="Zhao X."/>
            <person name="Deng C."/>
            <person name="Niu S.C."/>
            <person name="Huang J."/>
            <person name="Wang M."/>
            <person name="Liu G.H."/>
            <person name="Yang H.J."/>
            <person name="Xiao X.J."/>
            <person name="Hsiao Y.Y."/>
            <person name="Wu W.L."/>
            <person name="Chen Y.Y."/>
            <person name="Mitsuda N."/>
            <person name="Ohme-Takagi M."/>
            <person name="Luo Y.B."/>
            <person name="Van de Peer Y."/>
            <person name="Liu Z.J."/>
        </authorList>
    </citation>
    <scope>NUCLEOTIDE SEQUENCE [LARGE SCALE GENOMIC DNA]</scope>
    <source>
        <tissue evidence="1">The whole plant</tissue>
    </source>
</reference>
<dbReference type="AlphaFoldDB" id="A0A2I0XDA4"/>
<dbReference type="PANTHER" id="PTHR31973:SF188">
    <property type="entry name" value="POLYPROTEIN, PUTATIVE-RELATED"/>
    <property type="match status" value="1"/>
</dbReference>
<gene>
    <name evidence="1" type="ORF">MA16_Dca011829</name>
</gene>